<dbReference type="PANTHER" id="PTHR38471:SF2">
    <property type="entry name" value="FOUR HELIX BUNDLE PROTEIN"/>
    <property type="match status" value="1"/>
</dbReference>
<protein>
    <submittedName>
        <fullName evidence="1">Four helix bundle protein</fullName>
    </submittedName>
</protein>
<proteinExistence type="predicted"/>
<accession>A0A1V9EY84</accession>
<keyword evidence="2" id="KW-1185">Reference proteome</keyword>
<dbReference type="CDD" id="cd16377">
    <property type="entry name" value="23S_rRNA_IVP_like"/>
    <property type="match status" value="1"/>
</dbReference>
<dbReference type="PANTHER" id="PTHR38471">
    <property type="entry name" value="FOUR HELIX BUNDLE PROTEIN"/>
    <property type="match status" value="1"/>
</dbReference>
<dbReference type="STRING" id="354355.SAMN05660816_00883"/>
<evidence type="ECO:0000313" key="1">
    <source>
        <dbReference type="EMBL" id="OQP51111.1"/>
    </source>
</evidence>
<dbReference type="AlphaFoldDB" id="A0A1V9EY84"/>
<dbReference type="Gene3D" id="1.20.1440.60">
    <property type="entry name" value="23S rRNA-intervening sequence"/>
    <property type="match status" value="1"/>
</dbReference>
<dbReference type="Pfam" id="PF05635">
    <property type="entry name" value="23S_rRNA_IVP"/>
    <property type="match status" value="1"/>
</dbReference>
<dbReference type="OrthoDB" id="9811959at2"/>
<dbReference type="EMBL" id="LVXG01000012">
    <property type="protein sequence ID" value="OQP51111.1"/>
    <property type="molecule type" value="Genomic_DNA"/>
</dbReference>
<dbReference type="InterPro" id="IPR012657">
    <property type="entry name" value="23S_rRNA-intervening_sequence"/>
</dbReference>
<organism evidence="1 2">
    <name type="scientific">Niastella yeongjuensis</name>
    <dbReference type="NCBI Taxonomy" id="354355"/>
    <lineage>
        <taxon>Bacteria</taxon>
        <taxon>Pseudomonadati</taxon>
        <taxon>Bacteroidota</taxon>
        <taxon>Chitinophagia</taxon>
        <taxon>Chitinophagales</taxon>
        <taxon>Chitinophagaceae</taxon>
        <taxon>Niastella</taxon>
    </lineage>
</organism>
<dbReference type="InterPro" id="IPR036583">
    <property type="entry name" value="23S_rRNA_IVS_sf"/>
</dbReference>
<dbReference type="SUPFAM" id="SSF158446">
    <property type="entry name" value="IVS-encoded protein-like"/>
    <property type="match status" value="1"/>
</dbReference>
<name>A0A1V9EY84_9BACT</name>
<reference evidence="2" key="1">
    <citation type="submission" date="2016-04" db="EMBL/GenBank/DDBJ databases">
        <authorList>
            <person name="Chen L."/>
            <person name="Zhuang W."/>
            <person name="Wang G."/>
        </authorList>
    </citation>
    <scope>NUCLEOTIDE SEQUENCE [LARGE SCALE GENOMIC DNA]</scope>
    <source>
        <strain evidence="2">17621</strain>
    </source>
</reference>
<comment type="caution">
    <text evidence="1">The sequence shown here is derived from an EMBL/GenBank/DDBJ whole genome shotgun (WGS) entry which is preliminary data.</text>
</comment>
<evidence type="ECO:0000313" key="2">
    <source>
        <dbReference type="Proteomes" id="UP000192610"/>
    </source>
</evidence>
<sequence length="128" mass="15036">MVHEGYRSFEDLDVWKKAREVKNEIFQLVKTFPAEEKYRLIDQLVRSSRSVNAQIAEGHGKRTNPDKIKYCTQARGSLSETLNHLIDALDCSYINPEQLQYYRNRITEVERVLNGYIRYLKSLPQTTP</sequence>
<dbReference type="Proteomes" id="UP000192610">
    <property type="component" value="Unassembled WGS sequence"/>
</dbReference>
<dbReference type="NCBIfam" id="TIGR02436">
    <property type="entry name" value="four helix bundle protein"/>
    <property type="match status" value="1"/>
</dbReference>
<gene>
    <name evidence="1" type="ORF">A4H97_00335</name>
</gene>